<comment type="similarity">
    <text evidence="2">Belongs to the malic enzymes family.</text>
</comment>
<gene>
    <name evidence="12" type="ORF">GSTENG00025974001</name>
</gene>
<dbReference type="EC" id="1.1.1.40" evidence="5"/>
<feature type="binding site" evidence="8">
    <location>
        <position position="302"/>
    </location>
    <ligand>
        <name>a divalent metal cation</name>
        <dbReference type="ChEBI" id="CHEBI:60240"/>
    </ligand>
</feature>
<evidence type="ECO:0000259" key="10">
    <source>
        <dbReference type="SMART" id="SM00919"/>
    </source>
</evidence>
<dbReference type="Pfam" id="PF03949">
    <property type="entry name" value="Malic_M"/>
    <property type="match status" value="2"/>
</dbReference>
<dbReference type="Gene3D" id="3.40.50.10380">
    <property type="entry name" value="Malic enzyme, N-terminal domain"/>
    <property type="match status" value="1"/>
</dbReference>
<feature type="binding site" evidence="7">
    <location>
        <position position="567"/>
    </location>
    <ligand>
        <name>(S)-malate</name>
        <dbReference type="ChEBI" id="CHEBI:15589"/>
    </ligand>
</feature>
<dbReference type="SUPFAM" id="SSF53223">
    <property type="entry name" value="Aminoacid dehydrogenase-like, N-terminal domain"/>
    <property type="match status" value="1"/>
</dbReference>
<dbReference type="InterPro" id="IPR036291">
    <property type="entry name" value="NAD(P)-bd_dom_sf"/>
</dbReference>
<evidence type="ECO:0000256" key="6">
    <source>
        <dbReference type="PIRSR" id="PIRSR000106-1"/>
    </source>
</evidence>
<reference evidence="12" key="1">
    <citation type="journal article" date="2004" name="Nature">
        <title>Genome duplication in the teleost fish Tetraodon nigroviridis reveals the early vertebrate proto-karyotype.</title>
        <authorList>
            <person name="Jaillon O."/>
            <person name="Aury J.-M."/>
            <person name="Brunet F."/>
            <person name="Petit J.-L."/>
            <person name="Stange-Thomann N."/>
            <person name="Mauceli E."/>
            <person name="Bouneau L."/>
            <person name="Fischer C."/>
            <person name="Ozouf-Costaz C."/>
            <person name="Bernot A."/>
            <person name="Nicaud S."/>
            <person name="Jaffe D."/>
            <person name="Fisher S."/>
            <person name="Lutfalla G."/>
            <person name="Dossat C."/>
            <person name="Segurens B."/>
            <person name="Dasilva C."/>
            <person name="Salanoubat M."/>
            <person name="Levy M."/>
            <person name="Boudet N."/>
            <person name="Castellano S."/>
            <person name="Anthouard V."/>
            <person name="Jubin C."/>
            <person name="Castelli V."/>
            <person name="Katinka M."/>
            <person name="Vacherie B."/>
            <person name="Biemont C."/>
            <person name="Skalli Z."/>
            <person name="Cattolico L."/>
            <person name="Poulain J."/>
            <person name="De Berardinis V."/>
            <person name="Cruaud C."/>
            <person name="Duprat S."/>
            <person name="Brottier P."/>
            <person name="Coutanceau J.-P."/>
            <person name="Gouzy J."/>
            <person name="Parra G."/>
            <person name="Lardier G."/>
            <person name="Chapple C."/>
            <person name="McKernan K.J."/>
            <person name="McEwan P."/>
            <person name="Bosak S."/>
            <person name="Kellis M."/>
            <person name="Volff J.-N."/>
            <person name="Guigo R."/>
            <person name="Zody M.C."/>
            <person name="Mesirov J."/>
            <person name="Lindblad-Toh K."/>
            <person name="Birren B."/>
            <person name="Nusbaum C."/>
            <person name="Kahn D."/>
            <person name="Robinson-Rechavi M."/>
            <person name="Laudet V."/>
            <person name="Schachter V."/>
            <person name="Quetier F."/>
            <person name="Saurin W."/>
            <person name="Scarpelli C."/>
            <person name="Wincker P."/>
            <person name="Lander E.S."/>
            <person name="Weissenbach J."/>
            <person name="Roest Crollius H."/>
        </authorList>
    </citation>
    <scope>NUCLEOTIDE SEQUENCE [LARGE SCALE GENOMIC DNA]</scope>
</reference>
<dbReference type="FunFam" id="3.40.50.720:FF:000060">
    <property type="entry name" value="Malic enzyme"/>
    <property type="match status" value="1"/>
</dbReference>
<dbReference type="SUPFAM" id="SSF51735">
    <property type="entry name" value="NAD(P)-binding Rossmann-fold domains"/>
    <property type="match status" value="1"/>
</dbReference>
<dbReference type="GO" id="GO:0004473">
    <property type="term" value="F:malate dehydrogenase (decarboxylating) (NADP+) activity"/>
    <property type="evidence" value="ECO:0007669"/>
    <property type="project" value="UniProtKB-EC"/>
</dbReference>
<comment type="cofactor">
    <cofactor evidence="8">
        <name>Mg(2+)</name>
        <dbReference type="ChEBI" id="CHEBI:18420"/>
    </cofactor>
    <cofactor evidence="8">
        <name>Mn(2+)</name>
        <dbReference type="ChEBI" id="CHEBI:29035"/>
    </cofactor>
    <text evidence="8">Divalent metal cations. Prefers magnesium or manganese.</text>
</comment>
<sequence>MNSLPGRAALSLCRRASAAGGRRLLAGPPALPAGGPAAGARPARVCHSGTASEGSVRTKKRGYDITRNPHLNKGMAFTLEERLQMGIHGLLPPCFLSQDVQVLRVMKSYETRSNPLDKYILLMTLQDRNEKLFYRVLTSDIEKFMPIVYTPTVGLACQQYGLAFRRPRGLFITIHDRGHIATMLNSWPEEDIKAVVVTDGERILGLGDLGSYGMGIPVGKLALLHRLRRRAAAAVPPGAAGRGHRQPGSVPGGVCVQVLLDDPLYIGLKHKRVRGKDYDGLIEEFMQAVTDKYGMNCLIQFEDFANSNAFRILNKYRNRYCTFNDDIQGGQQAARGLAEGGRPAGPPAGLTSLSFRHGVRGCGRSLGRSEDHQEPAQGAHLCVPGGRRGEAAPPALPLCQAALGIAHLLIMAMAKEGLSKEEAARRIWMVDSRGLIVKGRSHLNHEKEEFAHDHPHLRTLEEVVHTIRPTAIIGKSSLTVLTVEAPLPLSSGVAAIAGAFTEKIIRDMAAFNERPIIFALSNPTSKAECTAEQCYTLTEGRGIFASGSPFDKVVLADGRTFYPGQGNNAYVFPGVALGVIACGVRHISDDIFLTTAEVSRSTASHWNRAIADMVTEENLAEGRLYPPLSTIREVSFKIAVQVISYAYKHNVASVYPEPKDKEAFVLSHIYSPNYDSFTLDMYDWPEEAMKVQDV</sequence>
<evidence type="ECO:0000313" key="12">
    <source>
        <dbReference type="EMBL" id="CAG05822.1"/>
    </source>
</evidence>
<dbReference type="EMBL" id="CAAE01014781">
    <property type="protein sequence ID" value="CAG05822.1"/>
    <property type="molecule type" value="Genomic_DNA"/>
</dbReference>
<dbReference type="CDD" id="cd05312">
    <property type="entry name" value="NAD_bind_1_malic_enz"/>
    <property type="match status" value="1"/>
</dbReference>
<keyword evidence="3 8" id="KW-0479">Metal-binding</keyword>
<dbReference type="InterPro" id="IPR001891">
    <property type="entry name" value="Malic_OxRdtase"/>
</dbReference>
<evidence type="ECO:0000256" key="9">
    <source>
        <dbReference type="SAM" id="MobiDB-lite"/>
    </source>
</evidence>
<proteinExistence type="inferred from homology"/>
<dbReference type="GO" id="GO:0051287">
    <property type="term" value="F:NAD binding"/>
    <property type="evidence" value="ECO:0007669"/>
    <property type="project" value="InterPro"/>
</dbReference>
<dbReference type="PIRSF" id="PIRSF000106">
    <property type="entry name" value="ME"/>
    <property type="match status" value="1"/>
</dbReference>
<dbReference type="PRINTS" id="PR00072">
    <property type="entry name" value="MALOXRDTASE"/>
</dbReference>
<evidence type="ECO:0000256" key="7">
    <source>
        <dbReference type="PIRSR" id="PIRSR000106-2"/>
    </source>
</evidence>
<feature type="binding site" evidence="8">
    <location>
        <position position="303"/>
    </location>
    <ligand>
        <name>a divalent metal cation</name>
        <dbReference type="ChEBI" id="CHEBI:60240"/>
    </ligand>
</feature>
<keyword evidence="4" id="KW-0560">Oxidoreductase</keyword>
<evidence type="ECO:0000256" key="5">
    <source>
        <dbReference type="ARBA" id="ARBA00038964"/>
    </source>
</evidence>
<dbReference type="Gene3D" id="3.40.50.720">
    <property type="entry name" value="NAD(P)-binding Rossmann-like Domain"/>
    <property type="match status" value="1"/>
</dbReference>
<dbReference type="AlphaFoldDB" id="Q4S0L0"/>
<evidence type="ECO:0000256" key="2">
    <source>
        <dbReference type="ARBA" id="ARBA00008785"/>
    </source>
</evidence>
<organism evidence="12">
    <name type="scientific">Tetraodon nigroviridis</name>
    <name type="common">Spotted green pufferfish</name>
    <name type="synonym">Chelonodon nigroviridis</name>
    <dbReference type="NCBI Taxonomy" id="99883"/>
    <lineage>
        <taxon>Eukaryota</taxon>
        <taxon>Metazoa</taxon>
        <taxon>Chordata</taxon>
        <taxon>Craniata</taxon>
        <taxon>Vertebrata</taxon>
        <taxon>Euteleostomi</taxon>
        <taxon>Actinopterygii</taxon>
        <taxon>Neopterygii</taxon>
        <taxon>Teleostei</taxon>
        <taxon>Neoteleostei</taxon>
        <taxon>Acanthomorphata</taxon>
        <taxon>Eupercaria</taxon>
        <taxon>Tetraodontiformes</taxon>
        <taxon>Tetradontoidea</taxon>
        <taxon>Tetraodontidae</taxon>
        <taxon>Tetraodon</taxon>
    </lineage>
</organism>
<feature type="active site" description="Proton acceptor" evidence="6">
    <location>
        <position position="220"/>
    </location>
</feature>
<evidence type="ECO:0000259" key="11">
    <source>
        <dbReference type="SMART" id="SM01274"/>
    </source>
</evidence>
<comment type="cofactor">
    <cofactor evidence="1">
        <name>Mn(2+)</name>
        <dbReference type="ChEBI" id="CHEBI:29035"/>
    </cofactor>
</comment>
<dbReference type="FunFam" id="3.40.50.10380:FF:000004">
    <property type="entry name" value="Malic enzyme"/>
    <property type="match status" value="1"/>
</dbReference>
<feature type="region of interest" description="Disordered" evidence="9">
    <location>
        <begin position="30"/>
        <end position="58"/>
    </location>
</feature>
<dbReference type="SMART" id="SM00919">
    <property type="entry name" value="Malic_M"/>
    <property type="match status" value="1"/>
</dbReference>
<feature type="active site" description="Proton donor" evidence="6">
    <location>
        <position position="149"/>
    </location>
</feature>
<dbReference type="SMART" id="SM01274">
    <property type="entry name" value="malic"/>
    <property type="match status" value="1"/>
</dbReference>
<dbReference type="OrthoDB" id="5365701at2759"/>
<evidence type="ECO:0000256" key="8">
    <source>
        <dbReference type="PIRSR" id="PIRSR000106-3"/>
    </source>
</evidence>
<dbReference type="PANTHER" id="PTHR23406">
    <property type="entry name" value="MALIC ENZYME-RELATED"/>
    <property type="match status" value="1"/>
</dbReference>
<dbReference type="InterPro" id="IPR012302">
    <property type="entry name" value="Malic_NAD-bd"/>
</dbReference>
<dbReference type="GO" id="GO:0046872">
    <property type="term" value="F:metal ion binding"/>
    <property type="evidence" value="ECO:0007669"/>
    <property type="project" value="UniProtKB-KW"/>
</dbReference>
<evidence type="ECO:0000256" key="4">
    <source>
        <dbReference type="ARBA" id="ARBA00023002"/>
    </source>
</evidence>
<feature type="binding site" evidence="7">
    <location>
        <position position="522"/>
    </location>
    <ligand>
        <name>(S)-malate</name>
        <dbReference type="ChEBI" id="CHEBI:15589"/>
    </ligand>
</feature>
<dbReference type="InterPro" id="IPR012301">
    <property type="entry name" value="Malic_N_dom"/>
</dbReference>
<dbReference type="GO" id="GO:0005739">
    <property type="term" value="C:mitochondrion"/>
    <property type="evidence" value="ECO:0007669"/>
    <property type="project" value="TreeGrafter"/>
</dbReference>
<evidence type="ECO:0000256" key="1">
    <source>
        <dbReference type="ARBA" id="ARBA00001936"/>
    </source>
</evidence>
<dbReference type="InterPro" id="IPR037062">
    <property type="entry name" value="Malic_N_dom_sf"/>
</dbReference>
<dbReference type="GO" id="GO:0006108">
    <property type="term" value="P:malate metabolic process"/>
    <property type="evidence" value="ECO:0007669"/>
    <property type="project" value="TreeGrafter"/>
</dbReference>
<reference evidence="12" key="2">
    <citation type="submission" date="2004-02" db="EMBL/GenBank/DDBJ databases">
        <authorList>
            <consortium name="Genoscope"/>
            <consortium name="Whitehead Institute Centre for Genome Research"/>
        </authorList>
    </citation>
    <scope>NUCLEOTIDE SEQUENCE</scope>
</reference>
<dbReference type="PANTHER" id="PTHR23406:SF20">
    <property type="entry name" value="NADP-DEPENDENT MALIC ENZYME, MITOCHONDRIAL"/>
    <property type="match status" value="1"/>
</dbReference>
<dbReference type="InterPro" id="IPR046346">
    <property type="entry name" value="Aminoacid_DH-like_N_sf"/>
</dbReference>
<name>Q4S0L0_TETNG</name>
<evidence type="ECO:0000256" key="3">
    <source>
        <dbReference type="ARBA" id="ARBA00022723"/>
    </source>
</evidence>
<dbReference type="Pfam" id="PF00390">
    <property type="entry name" value="malic"/>
    <property type="match status" value="1"/>
</dbReference>
<feature type="domain" description="Malic enzyme N-terminal" evidence="11">
    <location>
        <begin position="126"/>
        <end position="317"/>
    </location>
</feature>
<feature type="domain" description="Malic enzyme NAD-binding" evidence="10">
    <location>
        <begin position="395"/>
        <end position="647"/>
    </location>
</feature>
<feature type="binding site" evidence="8">
    <location>
        <position position="326"/>
    </location>
    <ligand>
        <name>a divalent metal cation</name>
        <dbReference type="ChEBI" id="CHEBI:60240"/>
    </ligand>
</feature>
<protein>
    <recommendedName>
        <fullName evidence="5">malate dehydrogenase (oxaloacetate-decarboxylating) (NADP(+))</fullName>
        <ecNumber evidence="5">1.1.1.40</ecNumber>
    </recommendedName>
</protein>
<feature type="compositionally biased region" description="Low complexity" evidence="9">
    <location>
        <begin position="30"/>
        <end position="43"/>
    </location>
</feature>
<feature type="binding site" evidence="7">
    <location>
        <position position="202"/>
    </location>
    <ligand>
        <name>(S)-malate</name>
        <dbReference type="ChEBI" id="CHEBI:15589"/>
    </ligand>
</feature>
<dbReference type="KEGG" id="tng:GSTEN00025974G001"/>
<comment type="caution">
    <text evidence="12">The sequence shown here is derived from an EMBL/GenBank/DDBJ whole genome shotgun (WGS) entry which is preliminary data.</text>
</comment>
<accession>Q4S0L0</accession>